<dbReference type="Proteomes" id="UP000234789">
    <property type="component" value="Unassembled WGS sequence"/>
</dbReference>
<proteinExistence type="predicted"/>
<dbReference type="AlphaFoldDB" id="A0A2N5N264"/>
<keyword evidence="7" id="KW-0326">Glycosidase</keyword>
<dbReference type="GO" id="GO:0005576">
    <property type="term" value="C:extracellular region"/>
    <property type="evidence" value="ECO:0007669"/>
    <property type="project" value="UniProtKB-SubCell"/>
</dbReference>
<dbReference type="GO" id="GO:0016985">
    <property type="term" value="F:mannan endo-1,4-beta-mannosidase activity"/>
    <property type="evidence" value="ECO:0007669"/>
    <property type="project" value="TreeGrafter"/>
</dbReference>
<evidence type="ECO:0000256" key="1">
    <source>
        <dbReference type="ARBA" id="ARBA00001678"/>
    </source>
</evidence>
<dbReference type="EC" id="3.2.1.78" evidence="3"/>
<comment type="subcellular location">
    <subcellularLocation>
        <location evidence="2">Secreted</location>
    </subcellularLocation>
</comment>
<organism evidence="9 10">
    <name type="scientific">Paenibacillus pasadenensis</name>
    <dbReference type="NCBI Taxonomy" id="217090"/>
    <lineage>
        <taxon>Bacteria</taxon>
        <taxon>Bacillati</taxon>
        <taxon>Bacillota</taxon>
        <taxon>Bacilli</taxon>
        <taxon>Bacillales</taxon>
        <taxon>Paenibacillaceae</taxon>
        <taxon>Paenibacillus</taxon>
    </lineage>
</organism>
<name>A0A2N5N264_9BACL</name>
<dbReference type="InterPro" id="IPR045053">
    <property type="entry name" value="MAN-like"/>
</dbReference>
<dbReference type="GO" id="GO:0000272">
    <property type="term" value="P:polysaccharide catabolic process"/>
    <property type="evidence" value="ECO:0007669"/>
    <property type="project" value="InterPro"/>
</dbReference>
<dbReference type="PANTHER" id="PTHR31451:SF39">
    <property type="entry name" value="MANNAN ENDO-1,4-BETA-MANNOSIDASE 1"/>
    <property type="match status" value="1"/>
</dbReference>
<comment type="caution">
    <text evidence="9">The sequence shown here is derived from an EMBL/GenBank/DDBJ whole genome shotgun (WGS) entry which is preliminary data.</text>
</comment>
<accession>A0A2N5N264</accession>
<sequence>MRSNGFVARTGSRLELNGEPFRFAGPNVYWLGLDENVEGVAWPTEFRVRDALDTALEMGATVVRSHTLGASQGHPLSIMPEPDRFNEEALRRVDFAVREAGARGLRLIVPFVCNWSYYHGGRSTFAGWRGLEDPRAFYSDPEIKEVFKRYIAMLLTRVNALTGLAYRDDPTILAWELGNELNDAPAEWVKEMAAYIKSLDGNHLVAHGKQFELDRDKLGIEELDILDVHYYPANAEALARDAAETAAAGKVYICGEFGWTEDGLEAFLERAEADGSVSGTLFWSLFPHADDAGYVPHYDGFSLHYPGTGVSGDYERRCLELRSHAFRMSGREVSSCLVPDAPTVASAAERVVFRGVVGAARYTVEKSTRGADGPWTAVFDARPADHDMPWQDPTRAHGTRTWYRVRAIAPDGAAGPWSEPFESEPFTPVS</sequence>
<gene>
    <name evidence="9" type="ORF">B8V81_2862</name>
</gene>
<dbReference type="SUPFAM" id="SSF51445">
    <property type="entry name" value="(Trans)glycosidases"/>
    <property type="match status" value="1"/>
</dbReference>
<reference evidence="9 10" key="1">
    <citation type="submission" date="2017-05" db="EMBL/GenBank/DDBJ databases">
        <title>Functional genome analysis of Paenibacillus pasadenensis strain R16: insights on endophytic life style and antifungal activity.</title>
        <authorList>
            <person name="Passera A."/>
            <person name="Marcolungo L."/>
            <person name="Casati P."/>
            <person name="Brasca M."/>
            <person name="Quaglino F."/>
            <person name="Delledonne M."/>
        </authorList>
    </citation>
    <scope>NUCLEOTIDE SEQUENCE [LARGE SCALE GENOMIC DNA]</scope>
    <source>
        <strain evidence="9 10">R16</strain>
    </source>
</reference>
<evidence type="ECO:0000256" key="4">
    <source>
        <dbReference type="ARBA" id="ARBA00022525"/>
    </source>
</evidence>
<dbReference type="PANTHER" id="PTHR31451">
    <property type="match status" value="1"/>
</dbReference>
<keyword evidence="4" id="KW-0964">Secreted</keyword>
<evidence type="ECO:0000259" key="8">
    <source>
        <dbReference type="Pfam" id="PF26410"/>
    </source>
</evidence>
<dbReference type="Gene3D" id="2.60.40.10">
    <property type="entry name" value="Immunoglobulins"/>
    <property type="match status" value="1"/>
</dbReference>
<evidence type="ECO:0000256" key="7">
    <source>
        <dbReference type="ARBA" id="ARBA00023295"/>
    </source>
</evidence>
<evidence type="ECO:0000256" key="6">
    <source>
        <dbReference type="ARBA" id="ARBA00022801"/>
    </source>
</evidence>
<evidence type="ECO:0000256" key="3">
    <source>
        <dbReference type="ARBA" id="ARBA00012706"/>
    </source>
</evidence>
<dbReference type="EMBL" id="NFEZ01000004">
    <property type="protein sequence ID" value="PLT44431.1"/>
    <property type="molecule type" value="Genomic_DNA"/>
</dbReference>
<dbReference type="InterPro" id="IPR013783">
    <property type="entry name" value="Ig-like_fold"/>
</dbReference>
<evidence type="ECO:0000313" key="9">
    <source>
        <dbReference type="EMBL" id="PLT44431.1"/>
    </source>
</evidence>
<dbReference type="Gene3D" id="3.20.20.80">
    <property type="entry name" value="Glycosidases"/>
    <property type="match status" value="1"/>
</dbReference>
<comment type="catalytic activity">
    <reaction evidence="1">
        <text>Random hydrolysis of (1-&gt;4)-beta-D-mannosidic linkages in mannans, galactomannans and glucomannans.</text>
        <dbReference type="EC" id="3.2.1.78"/>
    </reaction>
</comment>
<dbReference type="Pfam" id="PF26410">
    <property type="entry name" value="GH5_mannosidase"/>
    <property type="match status" value="1"/>
</dbReference>
<feature type="domain" description="Glycoside hydrolase family 5" evidence="8">
    <location>
        <begin position="6"/>
        <end position="214"/>
    </location>
</feature>
<dbReference type="RefSeq" id="WP_101808554.1">
    <property type="nucleotide sequence ID" value="NZ_NFEZ01000004.1"/>
</dbReference>
<keyword evidence="6" id="KW-0378">Hydrolase</keyword>
<keyword evidence="10" id="KW-1185">Reference proteome</keyword>
<protein>
    <recommendedName>
        <fullName evidence="3">mannan endo-1,4-beta-mannosidase</fullName>
        <ecNumber evidence="3">3.2.1.78</ecNumber>
    </recommendedName>
</protein>
<dbReference type="InterPro" id="IPR017853">
    <property type="entry name" value="GH"/>
</dbReference>
<dbReference type="InterPro" id="IPR001547">
    <property type="entry name" value="Glyco_hydro_5"/>
</dbReference>
<evidence type="ECO:0000313" key="10">
    <source>
        <dbReference type="Proteomes" id="UP000234789"/>
    </source>
</evidence>
<keyword evidence="5" id="KW-0732">Signal</keyword>
<evidence type="ECO:0000256" key="5">
    <source>
        <dbReference type="ARBA" id="ARBA00022729"/>
    </source>
</evidence>
<evidence type="ECO:0000256" key="2">
    <source>
        <dbReference type="ARBA" id="ARBA00004613"/>
    </source>
</evidence>